<keyword evidence="3" id="KW-1185">Reference proteome</keyword>
<sequence>MNQAWSFKSRALIGTPLRLLFLGDDLLSLWPVPAPASSSGAGGQKHTFDVCVLLGLILNYAYTMTYIYELKQHTELENRFKSEDWYQIWVTATAQAQILEFYQCAAPLHHTKTHCAGASCCTSYFLVGPSNLVRLKRTSSASDNKAGTGLETSRTFKHQAENIVDQLWKCSHILRQGLFDLYGMKDVRELHPDKLQNFIDPKVNAAPAFGFSPSCLLSTSKRLSSLGKRVHALPTGGYSLSESKFEFIPNGSCFGDVKARNSGEMSDVPLKLAVSSGSWVALAASMIIAMFLVGFREDEE</sequence>
<organism evidence="2 3">
    <name type="scientific">Cynara cardunculus var. scolymus</name>
    <name type="common">Globe artichoke</name>
    <name type="synonym">Cynara scolymus</name>
    <dbReference type="NCBI Taxonomy" id="59895"/>
    <lineage>
        <taxon>Eukaryota</taxon>
        <taxon>Viridiplantae</taxon>
        <taxon>Streptophyta</taxon>
        <taxon>Embryophyta</taxon>
        <taxon>Tracheophyta</taxon>
        <taxon>Spermatophyta</taxon>
        <taxon>Magnoliopsida</taxon>
        <taxon>eudicotyledons</taxon>
        <taxon>Gunneridae</taxon>
        <taxon>Pentapetalae</taxon>
        <taxon>asterids</taxon>
        <taxon>campanulids</taxon>
        <taxon>Asterales</taxon>
        <taxon>Asteraceae</taxon>
        <taxon>Carduoideae</taxon>
        <taxon>Cardueae</taxon>
        <taxon>Carduinae</taxon>
        <taxon>Cynara</taxon>
    </lineage>
</organism>
<dbReference type="Proteomes" id="UP000243975">
    <property type="component" value="Unassembled WGS sequence"/>
</dbReference>
<dbReference type="Gramene" id="KVI03084">
    <property type="protein sequence ID" value="KVI03084"/>
    <property type="gene ID" value="Ccrd_018620"/>
</dbReference>
<evidence type="ECO:0000313" key="2">
    <source>
        <dbReference type="EMBL" id="KVI03084.1"/>
    </source>
</evidence>
<accession>A0A103Y5X0</accession>
<reference evidence="2 3" key="1">
    <citation type="journal article" date="2016" name="Sci. Rep.">
        <title>The genome sequence of the outbreeding globe artichoke constructed de novo incorporating a phase-aware low-pass sequencing strategy of F1 progeny.</title>
        <authorList>
            <person name="Scaglione D."/>
            <person name="Reyes-Chin-Wo S."/>
            <person name="Acquadro A."/>
            <person name="Froenicke L."/>
            <person name="Portis E."/>
            <person name="Beitel C."/>
            <person name="Tirone M."/>
            <person name="Mauro R."/>
            <person name="Lo Monaco A."/>
            <person name="Mauromicale G."/>
            <person name="Faccioli P."/>
            <person name="Cattivelli L."/>
            <person name="Rieseberg L."/>
            <person name="Michelmore R."/>
            <person name="Lanteri S."/>
        </authorList>
    </citation>
    <scope>NUCLEOTIDE SEQUENCE [LARGE SCALE GENOMIC DNA]</scope>
    <source>
        <strain evidence="2">2C</strain>
    </source>
</reference>
<evidence type="ECO:0000313" key="3">
    <source>
        <dbReference type="Proteomes" id="UP000243975"/>
    </source>
</evidence>
<protein>
    <submittedName>
        <fullName evidence="2">Uncharacterized protein</fullName>
    </submittedName>
</protein>
<dbReference type="AlphaFoldDB" id="A0A103Y5X0"/>
<proteinExistence type="predicted"/>
<comment type="caution">
    <text evidence="2">The sequence shown here is derived from an EMBL/GenBank/DDBJ whole genome shotgun (WGS) entry which is preliminary data.</text>
</comment>
<feature type="transmembrane region" description="Helical" evidence="1">
    <location>
        <begin position="276"/>
        <end position="295"/>
    </location>
</feature>
<gene>
    <name evidence="2" type="ORF">Ccrd_018620</name>
</gene>
<keyword evidence="1" id="KW-1133">Transmembrane helix</keyword>
<dbReference type="EMBL" id="LEKV01002565">
    <property type="protein sequence ID" value="KVI03084.1"/>
    <property type="molecule type" value="Genomic_DNA"/>
</dbReference>
<keyword evidence="1" id="KW-0812">Transmembrane</keyword>
<evidence type="ECO:0000256" key="1">
    <source>
        <dbReference type="SAM" id="Phobius"/>
    </source>
</evidence>
<keyword evidence="1" id="KW-0472">Membrane</keyword>
<name>A0A103Y5X0_CYNCS</name>